<accession>A0A0W0FR80</accession>
<dbReference type="EMBL" id="LATX01001733">
    <property type="protein sequence ID" value="KTB38757.1"/>
    <property type="molecule type" value="Genomic_DNA"/>
</dbReference>
<organism evidence="4 5">
    <name type="scientific">Moniliophthora roreri</name>
    <name type="common">Frosty pod rot fungus</name>
    <name type="synonym">Monilia roreri</name>
    <dbReference type="NCBI Taxonomy" id="221103"/>
    <lineage>
        <taxon>Eukaryota</taxon>
        <taxon>Fungi</taxon>
        <taxon>Dikarya</taxon>
        <taxon>Basidiomycota</taxon>
        <taxon>Agaricomycotina</taxon>
        <taxon>Agaricomycetes</taxon>
        <taxon>Agaricomycetidae</taxon>
        <taxon>Agaricales</taxon>
        <taxon>Marasmiineae</taxon>
        <taxon>Marasmiaceae</taxon>
        <taxon>Moniliophthora</taxon>
    </lineage>
</organism>
<dbReference type="SUPFAM" id="SSF88697">
    <property type="entry name" value="PUA domain-like"/>
    <property type="match status" value="1"/>
</dbReference>
<dbReference type="GO" id="GO:0061630">
    <property type="term" value="F:ubiquitin protein ligase activity"/>
    <property type="evidence" value="ECO:0007669"/>
    <property type="project" value="TreeGrafter"/>
</dbReference>
<comment type="caution">
    <text evidence="4">The sequence shown here is derived from an EMBL/GenBank/DDBJ whole genome shotgun (WGS) entry which is preliminary data.</text>
</comment>
<evidence type="ECO:0000313" key="5">
    <source>
        <dbReference type="Proteomes" id="UP000054988"/>
    </source>
</evidence>
<feature type="domain" description="YDG" evidence="3">
    <location>
        <begin position="28"/>
        <end position="172"/>
    </location>
</feature>
<protein>
    <recommendedName>
        <fullName evidence="3">YDG domain-containing protein</fullName>
    </recommendedName>
</protein>
<dbReference type="PANTHER" id="PTHR14140">
    <property type="entry name" value="E3 UBIQUITIN-PROTEIN LIGASE UHRF-RELATED"/>
    <property type="match status" value="1"/>
</dbReference>
<evidence type="ECO:0000256" key="1">
    <source>
        <dbReference type="ARBA" id="ARBA00023242"/>
    </source>
</evidence>
<dbReference type="SMART" id="SM00466">
    <property type="entry name" value="SRA"/>
    <property type="match status" value="1"/>
</dbReference>
<dbReference type="GO" id="GO:0005634">
    <property type="term" value="C:nucleus"/>
    <property type="evidence" value="ECO:0007669"/>
    <property type="project" value="UniProtKB-SubCell"/>
</dbReference>
<dbReference type="AlphaFoldDB" id="A0A0W0FR80"/>
<proteinExistence type="predicted"/>
<dbReference type="InterPro" id="IPR015947">
    <property type="entry name" value="PUA-like_sf"/>
</dbReference>
<dbReference type="GO" id="GO:0044027">
    <property type="term" value="P:negative regulation of gene expression via chromosomal CpG island methylation"/>
    <property type="evidence" value="ECO:0007669"/>
    <property type="project" value="TreeGrafter"/>
</dbReference>
<keyword evidence="1 2" id="KW-0539">Nucleus</keyword>
<comment type="subcellular location">
    <subcellularLocation>
        <location evidence="2">Nucleus</location>
    </subcellularLocation>
</comment>
<name>A0A0W0FR80_MONRR</name>
<sequence length="181" mass="20460">MATERFRRQLMQTSEYKMEMARNDADFGHPKGVKVGQCFKDRDALWRAGVHKNRFAGISVCKRGANAIVLSGGYEDDEDNGDEILYTGTGGQVDSFSASGHQVHDQSSSHRMNLALQRSCNAKLPVRVIRGYRHKAFAPAYGYRYDGLYRVTEYYSGKGQSGHTIWRFKLVRMEGQPESPI</sequence>
<evidence type="ECO:0000259" key="3">
    <source>
        <dbReference type="PROSITE" id="PS51015"/>
    </source>
</evidence>
<reference evidence="4 5" key="1">
    <citation type="submission" date="2015-12" db="EMBL/GenBank/DDBJ databases">
        <title>Draft genome sequence of Moniliophthora roreri, the causal agent of frosty pod rot of cacao.</title>
        <authorList>
            <person name="Aime M.C."/>
            <person name="Diaz-Valderrama J.R."/>
            <person name="Kijpornyongpan T."/>
            <person name="Phillips-Mora W."/>
        </authorList>
    </citation>
    <scope>NUCLEOTIDE SEQUENCE [LARGE SCALE GENOMIC DNA]</scope>
    <source>
        <strain evidence="4 5">MCA 2952</strain>
    </source>
</reference>
<dbReference type="eggNOG" id="ENOG502QRDQ">
    <property type="taxonomic scope" value="Eukaryota"/>
</dbReference>
<dbReference type="Proteomes" id="UP000054988">
    <property type="component" value="Unassembled WGS sequence"/>
</dbReference>
<dbReference type="PANTHER" id="PTHR14140:SF27">
    <property type="entry name" value="OS04G0289800 PROTEIN"/>
    <property type="match status" value="1"/>
</dbReference>
<dbReference type="Pfam" id="PF02182">
    <property type="entry name" value="SAD_SRA"/>
    <property type="match status" value="1"/>
</dbReference>
<dbReference type="InterPro" id="IPR003105">
    <property type="entry name" value="SRA_YDG"/>
</dbReference>
<gene>
    <name evidence="4" type="ORF">WG66_8666</name>
</gene>
<dbReference type="PROSITE" id="PS51015">
    <property type="entry name" value="YDG"/>
    <property type="match status" value="1"/>
</dbReference>
<dbReference type="InterPro" id="IPR045134">
    <property type="entry name" value="UHRF1/2-like"/>
</dbReference>
<dbReference type="Gene3D" id="2.30.280.10">
    <property type="entry name" value="SRA-YDG"/>
    <property type="match status" value="1"/>
</dbReference>
<evidence type="ECO:0000313" key="4">
    <source>
        <dbReference type="EMBL" id="KTB38757.1"/>
    </source>
</evidence>
<dbReference type="GO" id="GO:0016567">
    <property type="term" value="P:protein ubiquitination"/>
    <property type="evidence" value="ECO:0007669"/>
    <property type="project" value="TreeGrafter"/>
</dbReference>
<evidence type="ECO:0000256" key="2">
    <source>
        <dbReference type="PROSITE-ProRule" id="PRU00358"/>
    </source>
</evidence>
<dbReference type="InterPro" id="IPR036987">
    <property type="entry name" value="SRA-YDG_sf"/>
</dbReference>